<feature type="domain" description="SpoVT-AbrB" evidence="1">
    <location>
        <begin position="4"/>
        <end position="49"/>
    </location>
</feature>
<dbReference type="Pfam" id="PF04014">
    <property type="entry name" value="MazE_antitoxin"/>
    <property type="match status" value="1"/>
</dbReference>
<accession>A0A1Z4BW06</accession>
<dbReference type="KEGG" id="mpsy:CEK71_04970"/>
<proteinExistence type="predicted"/>
<name>A0A1Z4BW06_9GAMM</name>
<dbReference type="InterPro" id="IPR037914">
    <property type="entry name" value="SpoVT-AbrB_sf"/>
</dbReference>
<dbReference type="InterPro" id="IPR007159">
    <property type="entry name" value="SpoVT-AbrB_dom"/>
</dbReference>
<sequence>MQTVTVSEQGQVIIPLDIRKQLGITPGCQLSFIIEGPNLRVEVNRRIQPTKPEEGYGLLVCKLPGERNLADFDVAQAMRDAK</sequence>
<dbReference type="SUPFAM" id="SSF89447">
    <property type="entry name" value="AbrB/MazE/MraZ-like"/>
    <property type="match status" value="1"/>
</dbReference>
<dbReference type="AlphaFoldDB" id="A0A1Z4BW06"/>
<evidence type="ECO:0000313" key="2">
    <source>
        <dbReference type="EMBL" id="ASF45468.1"/>
    </source>
</evidence>
<dbReference type="RefSeq" id="WP_088618350.1">
    <property type="nucleotide sequence ID" value="NZ_CP022129.1"/>
</dbReference>
<gene>
    <name evidence="2" type="ORF">CEK71_04970</name>
</gene>
<reference evidence="2 3" key="1">
    <citation type="submission" date="2017-06" db="EMBL/GenBank/DDBJ databases">
        <title>Genome Sequencing of the methanotroph Methylovulum psychrotolerants str. HV10-M2 isolated from a high-altitude environment.</title>
        <authorList>
            <person name="Mateos-Rivera A."/>
        </authorList>
    </citation>
    <scope>NUCLEOTIDE SEQUENCE [LARGE SCALE GENOMIC DNA]</scope>
    <source>
        <strain evidence="2 3">HV10_M2</strain>
    </source>
</reference>
<dbReference type="OrthoDB" id="9809003at2"/>
<evidence type="ECO:0000313" key="3">
    <source>
        <dbReference type="Proteomes" id="UP000197019"/>
    </source>
</evidence>
<evidence type="ECO:0000259" key="1">
    <source>
        <dbReference type="SMART" id="SM00966"/>
    </source>
</evidence>
<protein>
    <submittedName>
        <fullName evidence="2">AbrB family transcriptional regulator</fullName>
    </submittedName>
</protein>
<dbReference type="EMBL" id="CP022129">
    <property type="protein sequence ID" value="ASF45468.1"/>
    <property type="molecule type" value="Genomic_DNA"/>
</dbReference>
<dbReference type="Proteomes" id="UP000197019">
    <property type="component" value="Chromosome"/>
</dbReference>
<keyword evidence="3" id="KW-1185">Reference proteome</keyword>
<dbReference type="GO" id="GO:0003677">
    <property type="term" value="F:DNA binding"/>
    <property type="evidence" value="ECO:0007669"/>
    <property type="project" value="InterPro"/>
</dbReference>
<dbReference type="Gene3D" id="2.10.260.10">
    <property type="match status" value="1"/>
</dbReference>
<organism evidence="2 3">
    <name type="scientific">Methylovulum psychrotolerans</name>
    <dbReference type="NCBI Taxonomy" id="1704499"/>
    <lineage>
        <taxon>Bacteria</taxon>
        <taxon>Pseudomonadati</taxon>
        <taxon>Pseudomonadota</taxon>
        <taxon>Gammaproteobacteria</taxon>
        <taxon>Methylococcales</taxon>
        <taxon>Methylococcaceae</taxon>
        <taxon>Methylovulum</taxon>
    </lineage>
</organism>
<dbReference type="SMART" id="SM00966">
    <property type="entry name" value="SpoVT_AbrB"/>
    <property type="match status" value="1"/>
</dbReference>
<dbReference type="NCBIfam" id="TIGR01439">
    <property type="entry name" value="lp_hng_hel_AbrB"/>
    <property type="match status" value="1"/>
</dbReference>